<name>A0A7J0FER9_9ERIC</name>
<feature type="compositionally biased region" description="Low complexity" evidence="1">
    <location>
        <begin position="88"/>
        <end position="111"/>
    </location>
</feature>
<organism evidence="3 4">
    <name type="scientific">Actinidia rufa</name>
    <dbReference type="NCBI Taxonomy" id="165716"/>
    <lineage>
        <taxon>Eukaryota</taxon>
        <taxon>Viridiplantae</taxon>
        <taxon>Streptophyta</taxon>
        <taxon>Embryophyta</taxon>
        <taxon>Tracheophyta</taxon>
        <taxon>Spermatophyta</taxon>
        <taxon>Magnoliopsida</taxon>
        <taxon>eudicotyledons</taxon>
        <taxon>Gunneridae</taxon>
        <taxon>Pentapetalae</taxon>
        <taxon>asterids</taxon>
        <taxon>Ericales</taxon>
        <taxon>Actinidiaceae</taxon>
        <taxon>Actinidia</taxon>
    </lineage>
</organism>
<protein>
    <submittedName>
        <fullName evidence="3">Indeterminate(ID)-domain 7</fullName>
    </submittedName>
</protein>
<feature type="domain" description="BIRD-IDD transcription factor fourth C2HC zinc finger" evidence="2">
    <location>
        <begin position="592"/>
        <end position="627"/>
    </location>
</feature>
<dbReference type="AlphaFoldDB" id="A0A7J0FER9"/>
<reference evidence="3 4" key="1">
    <citation type="submission" date="2019-07" db="EMBL/GenBank/DDBJ databases">
        <title>De Novo Assembly of kiwifruit Actinidia rufa.</title>
        <authorList>
            <person name="Sugita-Konishi S."/>
            <person name="Sato K."/>
            <person name="Mori E."/>
            <person name="Abe Y."/>
            <person name="Kisaki G."/>
            <person name="Hamano K."/>
            <person name="Suezawa K."/>
            <person name="Otani M."/>
            <person name="Fukuda T."/>
            <person name="Manabe T."/>
            <person name="Gomi K."/>
            <person name="Tabuchi M."/>
            <person name="Akimitsu K."/>
            <person name="Kataoka I."/>
        </authorList>
    </citation>
    <scope>NUCLEOTIDE SEQUENCE [LARGE SCALE GENOMIC DNA]</scope>
    <source>
        <strain evidence="4">cv. Fuchu</strain>
    </source>
</reference>
<feature type="compositionally biased region" description="Low complexity" evidence="1">
    <location>
        <begin position="44"/>
        <end position="53"/>
    </location>
</feature>
<evidence type="ECO:0000313" key="4">
    <source>
        <dbReference type="Proteomes" id="UP000585474"/>
    </source>
</evidence>
<dbReference type="PANTHER" id="PTHR10593">
    <property type="entry name" value="SERINE/THREONINE-PROTEIN KINASE RIO"/>
    <property type="match status" value="1"/>
</dbReference>
<feature type="compositionally biased region" description="Pro residues" evidence="1">
    <location>
        <begin position="54"/>
        <end position="63"/>
    </location>
</feature>
<keyword evidence="4" id="KW-1185">Reference proteome</keyword>
<feature type="compositionally biased region" description="Gly residues" evidence="1">
    <location>
        <begin position="377"/>
        <end position="391"/>
    </location>
</feature>
<evidence type="ECO:0000259" key="2">
    <source>
        <dbReference type="Pfam" id="PF22992"/>
    </source>
</evidence>
<gene>
    <name evidence="3" type="ORF">Acr_11g0014710</name>
</gene>
<dbReference type="GO" id="GO:0005634">
    <property type="term" value="C:nucleus"/>
    <property type="evidence" value="ECO:0007669"/>
    <property type="project" value="TreeGrafter"/>
</dbReference>
<dbReference type="GO" id="GO:0003700">
    <property type="term" value="F:DNA-binding transcription factor activity"/>
    <property type="evidence" value="ECO:0007669"/>
    <property type="project" value="TreeGrafter"/>
</dbReference>
<sequence>MFKPPPSASSAALDSHLRSHQTATSLLRSPCATRQPPTQPPAQPLCSPCATRQPQPPTQPPVQPTCAATRQSPASCAALRNQRATNPASARAVQPQSRAAQSPAQPCAASYSPVQPLSVKSNLDWYCAAPTNPVPVPVPCSPAVIVMADSLKEVVPAHMVPVPSPVPVSLSHSQPAQRVTSVLLNGKNFHAWSHNCIILGWMFNSMEDRVYHMFMYHDTVHGLWTALTQMYAHARNESRIFELYRETRWEELAQYEPLSDFPSDGAVESKHLDRRHTYQFLMGLKSEFETLRTQILNTSPLPSLYEAFAIVDGDERRRRILPSLSLPESSSIVPDQRAFAAASGTHLYCQHCRKPGHLIDRCWVLHPELKQQFSRPRGGGRGGGRSGGRGRGTPRTGTVAEVDSMPANSPNFKQLQLQIAQLQSHLGLATASQSSGPTAAIVAETPTALHDEPIPPRPLPILEPTSPTPYTKWLPVPNRLSGPRSPRSGSLASIFSGVRLRSRGLMMIKGMLIQQQNPGGGVLEENMSNLTSASGEASISSTNRAETSSIFPHQQRYFAPTTQTQQVVVKKKRNLPGNPDWKAHSKTCGTREYRCDCGTLFSRRDSFITHRAFCDALAEESARAITGNPLLASQSNTSVPHINLQSQTQIQFNTHDLQSFPMKKEQQQNFINPPWLGPPPPIDLSHSILPFHDRNQPISPNPNPSLGPTIHPYQPIASPHMSATALLQKAAQMGATMSSSKSEAEPAMVRAHQGHVPADSATFGLHLSSREEMGSGFLSVFGNKAAAAAAASTGVSTGTTATAGGAPPPSLLQEMLSLPSFGDGGSFHDSLSRRSDHEGGMTRDFLGLRPLSHSDILSITGLSTHISTNQVNQNQSQESWQG</sequence>
<feature type="region of interest" description="Disordered" evidence="1">
    <location>
        <begin position="373"/>
        <end position="408"/>
    </location>
</feature>
<feature type="region of interest" description="Disordered" evidence="1">
    <location>
        <begin position="1"/>
        <end position="111"/>
    </location>
</feature>
<dbReference type="PANTHER" id="PTHR10593:SF236">
    <property type="entry name" value="PROTEIN INDETERMINATE-DOMAIN 11"/>
    <property type="match status" value="1"/>
</dbReference>
<dbReference type="InterPro" id="IPR031140">
    <property type="entry name" value="IDD1-16"/>
</dbReference>
<comment type="caution">
    <text evidence="3">The sequence shown here is derived from an EMBL/GenBank/DDBJ whole genome shotgun (WGS) entry which is preliminary data.</text>
</comment>
<evidence type="ECO:0000256" key="1">
    <source>
        <dbReference type="SAM" id="MobiDB-lite"/>
    </source>
</evidence>
<proteinExistence type="predicted"/>
<accession>A0A7J0FER9</accession>
<evidence type="ECO:0000313" key="3">
    <source>
        <dbReference type="EMBL" id="GFY97165.1"/>
    </source>
</evidence>
<dbReference type="Proteomes" id="UP000585474">
    <property type="component" value="Unassembled WGS sequence"/>
</dbReference>
<dbReference type="EMBL" id="BJWL01000011">
    <property type="protein sequence ID" value="GFY97165.1"/>
    <property type="molecule type" value="Genomic_DNA"/>
</dbReference>
<dbReference type="InterPro" id="IPR055185">
    <property type="entry name" value="C2CH-4th_BIRD-IDD"/>
</dbReference>
<dbReference type="Pfam" id="PF22992">
    <property type="entry name" value="C2CH-4th_BIRD-IDD"/>
    <property type="match status" value="1"/>
</dbReference>
<dbReference type="OrthoDB" id="6354171at2759"/>